<dbReference type="PANTHER" id="PTHR43273:SF3">
    <property type="entry name" value="ANAEROBIC SULFATASE-MATURATING ENZYME HOMOLOG ASLB-RELATED"/>
    <property type="match status" value="1"/>
</dbReference>
<dbReference type="GO" id="GO:0016491">
    <property type="term" value="F:oxidoreductase activity"/>
    <property type="evidence" value="ECO:0007669"/>
    <property type="project" value="InterPro"/>
</dbReference>
<gene>
    <name evidence="7" type="ORF">SAMN05444001_104160</name>
</gene>
<dbReference type="GO" id="GO:0046872">
    <property type="term" value="F:metal ion binding"/>
    <property type="evidence" value="ECO:0007669"/>
    <property type="project" value="UniProtKB-KW"/>
</dbReference>
<keyword evidence="5" id="KW-0411">Iron-sulfur</keyword>
<comment type="caution">
    <text evidence="7">The sequence shown here is derived from an EMBL/GenBank/DDBJ whole genome shotgun (WGS) entry which is preliminary data.</text>
</comment>
<keyword evidence="8" id="KW-1185">Reference proteome</keyword>
<reference evidence="7 8" key="1">
    <citation type="submission" date="2016-10" db="EMBL/GenBank/DDBJ databases">
        <authorList>
            <person name="Varghese N."/>
            <person name="Submissions S."/>
        </authorList>
    </citation>
    <scope>NUCLEOTIDE SEQUENCE [LARGE SCALE GENOMIC DNA]</scope>
    <source>
        <strain evidence="7 8">DSM 29073</strain>
    </source>
</reference>
<dbReference type="Proteomes" id="UP000236725">
    <property type="component" value="Unassembled WGS sequence"/>
</dbReference>
<protein>
    <recommendedName>
        <fullName evidence="9">Radical SAM core domain-containing protein</fullName>
    </recommendedName>
</protein>
<dbReference type="InterPro" id="IPR058240">
    <property type="entry name" value="rSAM_sf"/>
</dbReference>
<name>A0A8G2BV60_9BACT</name>
<keyword evidence="2" id="KW-0949">S-adenosyl-L-methionine</keyword>
<organism evidence="7 8">
    <name type="scientific">Parabacteroides chinchillae</name>
    <dbReference type="NCBI Taxonomy" id="871327"/>
    <lineage>
        <taxon>Bacteria</taxon>
        <taxon>Pseudomonadati</taxon>
        <taxon>Bacteroidota</taxon>
        <taxon>Bacteroidia</taxon>
        <taxon>Bacteroidales</taxon>
        <taxon>Tannerellaceae</taxon>
        <taxon>Parabacteroides</taxon>
    </lineage>
</organism>
<evidence type="ECO:0000256" key="5">
    <source>
        <dbReference type="ARBA" id="ARBA00023014"/>
    </source>
</evidence>
<dbReference type="EMBL" id="FNVS01000004">
    <property type="protein sequence ID" value="SEF67712.1"/>
    <property type="molecule type" value="Genomic_DNA"/>
</dbReference>
<evidence type="ECO:0000256" key="6">
    <source>
        <dbReference type="ARBA" id="ARBA00023601"/>
    </source>
</evidence>
<sequence>MKTIGLIDEKVIKHNLINLKNIVFEVTEKCNLKCKYCGLSERLYEKYDVRKHRNLPFEKVRLMIDYLLNLWKENYVAETNSPLIVSFYGGEPLLNMPLIAKNHQFISKNRISSVEKSTIQ</sequence>
<dbReference type="InterPro" id="IPR023867">
    <property type="entry name" value="Sulphatase_maturase_rSAM"/>
</dbReference>
<dbReference type="Gene3D" id="3.20.20.70">
    <property type="entry name" value="Aldolase class I"/>
    <property type="match status" value="1"/>
</dbReference>
<dbReference type="SUPFAM" id="SSF102114">
    <property type="entry name" value="Radical SAM enzymes"/>
    <property type="match status" value="1"/>
</dbReference>
<evidence type="ECO:0000313" key="7">
    <source>
        <dbReference type="EMBL" id="SEF67712.1"/>
    </source>
</evidence>
<dbReference type="InterPro" id="IPR013785">
    <property type="entry name" value="Aldolase_TIM"/>
</dbReference>
<evidence type="ECO:0000256" key="2">
    <source>
        <dbReference type="ARBA" id="ARBA00022691"/>
    </source>
</evidence>
<evidence type="ECO:0008006" key="9">
    <source>
        <dbReference type="Google" id="ProtNLM"/>
    </source>
</evidence>
<accession>A0A8G2BV60</accession>
<keyword evidence="3" id="KW-0479">Metal-binding</keyword>
<dbReference type="GO" id="GO:0051536">
    <property type="term" value="F:iron-sulfur cluster binding"/>
    <property type="evidence" value="ECO:0007669"/>
    <property type="project" value="UniProtKB-KW"/>
</dbReference>
<dbReference type="PANTHER" id="PTHR43273">
    <property type="entry name" value="ANAEROBIC SULFATASE-MATURATING ENZYME HOMOLOG ASLB-RELATED"/>
    <property type="match status" value="1"/>
</dbReference>
<proteinExistence type="inferred from homology"/>
<evidence type="ECO:0000313" key="8">
    <source>
        <dbReference type="Proteomes" id="UP000236725"/>
    </source>
</evidence>
<comment type="similarity">
    <text evidence="6">Belongs to the radical SAM superfamily. Anaerobic sulfatase-maturating enzyme family.</text>
</comment>
<dbReference type="SFLD" id="SFLDS00029">
    <property type="entry name" value="Radical_SAM"/>
    <property type="match status" value="1"/>
</dbReference>
<comment type="cofactor">
    <cofactor evidence="1">
        <name>[4Fe-4S] cluster</name>
        <dbReference type="ChEBI" id="CHEBI:49883"/>
    </cofactor>
</comment>
<dbReference type="AlphaFoldDB" id="A0A8G2BV60"/>
<evidence type="ECO:0000256" key="3">
    <source>
        <dbReference type="ARBA" id="ARBA00022723"/>
    </source>
</evidence>
<dbReference type="InterPro" id="IPR007197">
    <property type="entry name" value="rSAM"/>
</dbReference>
<evidence type="ECO:0000256" key="1">
    <source>
        <dbReference type="ARBA" id="ARBA00001966"/>
    </source>
</evidence>
<evidence type="ECO:0000256" key="4">
    <source>
        <dbReference type="ARBA" id="ARBA00023004"/>
    </source>
</evidence>
<keyword evidence="4" id="KW-0408">Iron</keyword>